<dbReference type="SUPFAM" id="SSF52058">
    <property type="entry name" value="L domain-like"/>
    <property type="match status" value="1"/>
</dbReference>
<name>A0AA91DC00_9GAMM</name>
<sequence>MLLLDRPFLEAQLGESAQLDLRNISAAVWPTLLSMCRASDLSLYHLTLSSLEGIERLVNTRQLTLEWASKIDDLGPVFRLHQLTSLSIFDFPKLRHLDGIASLVELTELHLSGSRGATNPPLRLASIAPVTQLPNLVTLSLANAKLDDDDITVLARCSCLRHLHLSRQFERAQVAFLAKRLNGKLAEPLAAYFDTNLKCEACHGPRFMFVGRRMPVLCRSCDSVQFARSVAEFERLVHDA</sequence>
<dbReference type="InterPro" id="IPR032675">
    <property type="entry name" value="LRR_dom_sf"/>
</dbReference>
<reference evidence="1 2" key="1">
    <citation type="submission" date="2016-03" db="EMBL/GenBank/DDBJ databases">
        <authorList>
            <person name="Heylen K."/>
            <person name="De Vos P."/>
            <person name="Vekeman B."/>
        </authorList>
    </citation>
    <scope>NUCLEOTIDE SEQUENCE [LARGE SCALE GENOMIC DNA]</scope>
    <source>
        <strain evidence="1 2">R-49807</strain>
    </source>
</reference>
<comment type="caution">
    <text evidence="1">The sequence shown here is derived from an EMBL/GenBank/DDBJ whole genome shotgun (WGS) entry which is preliminary data.</text>
</comment>
<evidence type="ECO:0000313" key="1">
    <source>
        <dbReference type="EMBL" id="OAI24136.1"/>
    </source>
</evidence>
<dbReference type="Gene3D" id="3.80.10.10">
    <property type="entry name" value="Ribonuclease Inhibitor"/>
    <property type="match status" value="1"/>
</dbReference>
<gene>
    <name evidence="1" type="ORF">A1356_16520</name>
</gene>
<organism evidence="1 2">
    <name type="scientific">Methylomonas koyamae</name>
    <dbReference type="NCBI Taxonomy" id="702114"/>
    <lineage>
        <taxon>Bacteria</taxon>
        <taxon>Pseudomonadati</taxon>
        <taxon>Pseudomonadota</taxon>
        <taxon>Gammaproteobacteria</taxon>
        <taxon>Methylococcales</taxon>
        <taxon>Methylococcaceae</taxon>
        <taxon>Methylomonas</taxon>
    </lineage>
</organism>
<dbReference type="Proteomes" id="UP000077734">
    <property type="component" value="Unassembled WGS sequence"/>
</dbReference>
<dbReference type="AlphaFoldDB" id="A0AA91DC00"/>
<dbReference type="EMBL" id="LUUL01000094">
    <property type="protein sequence ID" value="OAI24136.1"/>
    <property type="molecule type" value="Genomic_DNA"/>
</dbReference>
<evidence type="ECO:0000313" key="2">
    <source>
        <dbReference type="Proteomes" id="UP000077734"/>
    </source>
</evidence>
<protein>
    <submittedName>
        <fullName evidence="1">Internalin G</fullName>
    </submittedName>
</protein>
<keyword evidence="2" id="KW-1185">Reference proteome</keyword>
<accession>A0AA91DC00</accession>
<proteinExistence type="predicted"/>